<dbReference type="CDD" id="cd17324">
    <property type="entry name" value="MFS_NepI_like"/>
    <property type="match status" value="1"/>
</dbReference>
<dbReference type="AlphaFoldDB" id="A0A1R7QFR0"/>
<name>A0A1R7QFR0_ACIJO</name>
<evidence type="ECO:0000256" key="3">
    <source>
        <dbReference type="ARBA" id="ARBA00022448"/>
    </source>
</evidence>
<feature type="transmembrane region" description="Helical" evidence="8">
    <location>
        <begin position="157"/>
        <end position="178"/>
    </location>
</feature>
<dbReference type="Pfam" id="PF07690">
    <property type="entry name" value="MFS_1"/>
    <property type="match status" value="1"/>
</dbReference>
<feature type="transmembrane region" description="Helical" evidence="8">
    <location>
        <begin position="364"/>
        <end position="382"/>
    </location>
</feature>
<dbReference type="Proteomes" id="UP000196240">
    <property type="component" value="Unassembled WGS sequence"/>
</dbReference>
<proteinExistence type="inferred from homology"/>
<dbReference type="Gene3D" id="1.20.1250.20">
    <property type="entry name" value="MFS general substrate transporter like domains"/>
    <property type="match status" value="1"/>
</dbReference>
<feature type="transmembrane region" description="Helical" evidence="8">
    <location>
        <begin position="388"/>
        <end position="407"/>
    </location>
</feature>
<feature type="transmembrane region" description="Helical" evidence="8">
    <location>
        <begin position="34"/>
        <end position="54"/>
    </location>
</feature>
<evidence type="ECO:0000259" key="9">
    <source>
        <dbReference type="PROSITE" id="PS50850"/>
    </source>
</evidence>
<evidence type="ECO:0000256" key="5">
    <source>
        <dbReference type="ARBA" id="ARBA00022692"/>
    </source>
</evidence>
<comment type="subcellular location">
    <subcellularLocation>
        <location evidence="1">Cell membrane</location>
        <topology evidence="1">Multi-pass membrane protein</topology>
    </subcellularLocation>
</comment>
<feature type="transmembrane region" description="Helical" evidence="8">
    <location>
        <begin position="128"/>
        <end position="145"/>
    </location>
</feature>
<dbReference type="PANTHER" id="PTHR43271:SF1">
    <property type="entry name" value="INNER MEMBRANE TRANSPORT PROTEIN YNFM"/>
    <property type="match status" value="1"/>
</dbReference>
<feature type="transmembrane region" description="Helical" evidence="8">
    <location>
        <begin position="302"/>
        <end position="318"/>
    </location>
</feature>
<evidence type="ECO:0000256" key="8">
    <source>
        <dbReference type="SAM" id="Phobius"/>
    </source>
</evidence>
<evidence type="ECO:0000256" key="6">
    <source>
        <dbReference type="ARBA" id="ARBA00022989"/>
    </source>
</evidence>
<dbReference type="InterPro" id="IPR020846">
    <property type="entry name" value="MFS_dom"/>
</dbReference>
<dbReference type="InterPro" id="IPR011701">
    <property type="entry name" value="MFS"/>
</dbReference>
<evidence type="ECO:0000256" key="4">
    <source>
        <dbReference type="ARBA" id="ARBA00022475"/>
    </source>
</evidence>
<dbReference type="EMBL" id="FUUY01000010">
    <property type="protein sequence ID" value="SJX23113.1"/>
    <property type="molecule type" value="Genomic_DNA"/>
</dbReference>
<evidence type="ECO:0000313" key="10">
    <source>
        <dbReference type="EMBL" id="SJX23113.1"/>
    </source>
</evidence>
<protein>
    <submittedName>
        <fullName evidence="10">Inner membrane transport protein YnfM</fullName>
    </submittedName>
</protein>
<dbReference type="SUPFAM" id="SSF103473">
    <property type="entry name" value="MFS general substrate transporter"/>
    <property type="match status" value="1"/>
</dbReference>
<feature type="transmembrane region" description="Helical" evidence="8">
    <location>
        <begin position="66"/>
        <end position="86"/>
    </location>
</feature>
<keyword evidence="5 8" id="KW-0812">Transmembrane</keyword>
<dbReference type="GO" id="GO:0005886">
    <property type="term" value="C:plasma membrane"/>
    <property type="evidence" value="ECO:0007669"/>
    <property type="project" value="UniProtKB-SubCell"/>
</dbReference>
<dbReference type="PANTHER" id="PTHR43271">
    <property type="entry name" value="BLL2771 PROTEIN"/>
    <property type="match status" value="1"/>
</dbReference>
<feature type="transmembrane region" description="Helical" evidence="8">
    <location>
        <begin position="98"/>
        <end position="122"/>
    </location>
</feature>
<comment type="similarity">
    <text evidence="2">Belongs to the major facilitator superfamily.</text>
</comment>
<dbReference type="GO" id="GO:0022857">
    <property type="term" value="F:transmembrane transporter activity"/>
    <property type="evidence" value="ECO:0007669"/>
    <property type="project" value="InterPro"/>
</dbReference>
<gene>
    <name evidence="10" type="primary">ynfM_2</name>
    <name evidence="10" type="ORF">ACNJC6_02769</name>
</gene>
<keyword evidence="3" id="KW-0813">Transport</keyword>
<feature type="transmembrane region" description="Helical" evidence="8">
    <location>
        <begin position="184"/>
        <end position="206"/>
    </location>
</feature>
<keyword evidence="4" id="KW-1003">Cell membrane</keyword>
<dbReference type="PROSITE" id="PS50850">
    <property type="entry name" value="MFS"/>
    <property type="match status" value="1"/>
</dbReference>
<reference evidence="10 11" key="1">
    <citation type="submission" date="2017-02" db="EMBL/GenBank/DDBJ databases">
        <authorList>
            <person name="Peterson S.W."/>
        </authorList>
    </citation>
    <scope>NUCLEOTIDE SEQUENCE [LARGE SCALE GENOMIC DNA]</scope>
    <source>
        <strain evidence="10">C6</strain>
    </source>
</reference>
<evidence type="ECO:0000256" key="2">
    <source>
        <dbReference type="ARBA" id="ARBA00008335"/>
    </source>
</evidence>
<feature type="domain" description="Major facilitator superfamily (MFS) profile" evidence="9">
    <location>
        <begin position="28"/>
        <end position="411"/>
    </location>
</feature>
<dbReference type="InterPro" id="IPR036259">
    <property type="entry name" value="MFS_trans_sf"/>
</dbReference>
<dbReference type="RefSeq" id="WP_087014041.1">
    <property type="nucleotide sequence ID" value="NZ_FUUY01000010.1"/>
</dbReference>
<evidence type="ECO:0000256" key="1">
    <source>
        <dbReference type="ARBA" id="ARBA00004651"/>
    </source>
</evidence>
<keyword evidence="6 8" id="KW-1133">Transmembrane helix</keyword>
<accession>A0A1R7QFR0</accession>
<sequence length="417" mass="45226">MKLSSSLEADWSTPQQPIPQTISQGTVEYKRAGMALFLLGFSSFSLIYCVQPLLPNLSQSFHIAPSASALALSLTTGFLAMSIVLSSAFSQTLGRKGLMFFSMLLASILNVVCAVSPSWHVLMVSRSLEGFVLGGVPAVAMAWITEEISPKNLSKTMGLYIAGTAFGGMMGRVGMGILTEFFSWRISMAILGGICLICAFGFLKLLPNSRNFIAQQGLSFKFHLHAWYAHMSHIRLLKIYVIGFLLTSVFVTLFNYVTFRLFAAPYHLSQTQISLIFLSYSLGIISSSIAGNIADRIGKKQVMILGFLCMLLGVLLTLSASLFLIILGIGCVTTGFFIAHAIASSRVGELATSNKGHATSLYLLFYYLGSSIVGAYGGNIWQSHGWNGIVILNIFLILIALIVIFSIKPLHSPSITH</sequence>
<evidence type="ECO:0000256" key="7">
    <source>
        <dbReference type="ARBA" id="ARBA00023136"/>
    </source>
</evidence>
<feature type="transmembrane region" description="Helical" evidence="8">
    <location>
        <begin position="271"/>
        <end position="290"/>
    </location>
</feature>
<evidence type="ECO:0000313" key="11">
    <source>
        <dbReference type="Proteomes" id="UP000196240"/>
    </source>
</evidence>
<keyword evidence="7 8" id="KW-0472">Membrane</keyword>
<organism evidence="10 11">
    <name type="scientific">Acinetobacter johnsonii</name>
    <dbReference type="NCBI Taxonomy" id="40214"/>
    <lineage>
        <taxon>Bacteria</taxon>
        <taxon>Pseudomonadati</taxon>
        <taxon>Pseudomonadota</taxon>
        <taxon>Gammaproteobacteria</taxon>
        <taxon>Moraxellales</taxon>
        <taxon>Moraxellaceae</taxon>
        <taxon>Acinetobacter</taxon>
    </lineage>
</organism>
<feature type="transmembrane region" description="Helical" evidence="8">
    <location>
        <begin position="239"/>
        <end position="259"/>
    </location>
</feature>